<dbReference type="AlphaFoldDB" id="A0A084Q9G7"/>
<dbReference type="HOGENOM" id="CLU_1571666_0_0_1"/>
<keyword evidence="1" id="KW-0812">Transmembrane</keyword>
<reference evidence="2 3" key="1">
    <citation type="journal article" date="2014" name="BMC Genomics">
        <title>Comparative genome sequencing reveals chemotype-specific gene clusters in the toxigenic black mold Stachybotrys.</title>
        <authorList>
            <person name="Semeiks J."/>
            <person name="Borek D."/>
            <person name="Otwinowski Z."/>
            <person name="Grishin N.V."/>
        </authorList>
    </citation>
    <scope>NUCLEOTIDE SEQUENCE [LARGE SCALE GENOMIC DNA]</scope>
    <source>
        <strain evidence="2 3">IBT 40285</strain>
    </source>
</reference>
<organism evidence="2 3">
    <name type="scientific">Stachybotrys chlorohalonatus (strain IBT 40285)</name>
    <dbReference type="NCBI Taxonomy" id="1283841"/>
    <lineage>
        <taxon>Eukaryota</taxon>
        <taxon>Fungi</taxon>
        <taxon>Dikarya</taxon>
        <taxon>Ascomycota</taxon>
        <taxon>Pezizomycotina</taxon>
        <taxon>Sordariomycetes</taxon>
        <taxon>Hypocreomycetidae</taxon>
        <taxon>Hypocreales</taxon>
        <taxon>Stachybotryaceae</taxon>
        <taxon>Stachybotrys</taxon>
    </lineage>
</organism>
<evidence type="ECO:0000313" key="2">
    <source>
        <dbReference type="EMBL" id="KFA60602.1"/>
    </source>
</evidence>
<keyword evidence="1" id="KW-0472">Membrane</keyword>
<sequence>MAQTVIRFLSPSSPPSQLVHQALIACLFIALGSVADYFQLPDEEMPKPTAIVHLLSAFVTVGFLESLRQHRSDVEPASFRLVQSGPRTQLYCWSWQCIPVCLALVIACDAILFAILLTTDGALRHAGGISLQQIVPYWGWEDMQYPGRLGSAVVAHYLRGPFADCYDADF</sequence>
<dbReference type="Proteomes" id="UP000028524">
    <property type="component" value="Unassembled WGS sequence"/>
</dbReference>
<feature type="transmembrane region" description="Helical" evidence="1">
    <location>
        <begin position="93"/>
        <end position="117"/>
    </location>
</feature>
<dbReference type="OrthoDB" id="4961272at2759"/>
<dbReference type="EMBL" id="KL660907">
    <property type="protein sequence ID" value="KFA60602.1"/>
    <property type="molecule type" value="Genomic_DNA"/>
</dbReference>
<dbReference type="InParanoid" id="A0A084Q9G7"/>
<keyword evidence="1" id="KW-1133">Transmembrane helix</keyword>
<evidence type="ECO:0000256" key="1">
    <source>
        <dbReference type="SAM" id="Phobius"/>
    </source>
</evidence>
<dbReference type="PROSITE" id="PS51257">
    <property type="entry name" value="PROKAR_LIPOPROTEIN"/>
    <property type="match status" value="1"/>
</dbReference>
<name>A0A084Q9G7_STAC4</name>
<evidence type="ECO:0000313" key="3">
    <source>
        <dbReference type="Proteomes" id="UP000028524"/>
    </source>
</evidence>
<proteinExistence type="predicted"/>
<protein>
    <submittedName>
        <fullName evidence="2">Uncharacterized protein</fullName>
    </submittedName>
</protein>
<accession>A0A084Q9G7</accession>
<gene>
    <name evidence="2" type="ORF">S40285_10552</name>
</gene>
<keyword evidence="3" id="KW-1185">Reference proteome</keyword>